<dbReference type="AlphaFoldDB" id="A0A2H9VQA3"/>
<dbReference type="EMBL" id="PGFJ01000002">
    <property type="protein sequence ID" value="PJJ80524.1"/>
    <property type="molecule type" value="Genomic_DNA"/>
</dbReference>
<gene>
    <name evidence="1" type="ORF">CLV57_3675</name>
</gene>
<sequence length="91" mass="10730">MYTSVNPIHLYNFSEKLKRILDTELKLGNKIGGTSDGWPFEDGISIHLMYTFNQRYHLFPGVEYEEIDDPHYWKAQYLDNDLKHLLTCGFS</sequence>
<dbReference type="RefSeq" id="WP_100342795.1">
    <property type="nucleotide sequence ID" value="NZ_PGFJ01000002.1"/>
</dbReference>
<protein>
    <submittedName>
        <fullName evidence="1">Uncharacterized protein</fullName>
    </submittedName>
</protein>
<keyword evidence="2" id="KW-1185">Reference proteome</keyword>
<dbReference type="Proteomes" id="UP000242687">
    <property type="component" value="Unassembled WGS sequence"/>
</dbReference>
<comment type="caution">
    <text evidence="1">The sequence shown here is derived from an EMBL/GenBank/DDBJ whole genome shotgun (WGS) entry which is preliminary data.</text>
</comment>
<proteinExistence type="predicted"/>
<dbReference type="OrthoDB" id="308241at2"/>
<accession>A0A2H9VQA3</accession>
<organism evidence="1 2">
    <name type="scientific">Mucilaginibacter auburnensis</name>
    <dbReference type="NCBI Taxonomy" id="1457233"/>
    <lineage>
        <taxon>Bacteria</taxon>
        <taxon>Pseudomonadati</taxon>
        <taxon>Bacteroidota</taxon>
        <taxon>Sphingobacteriia</taxon>
        <taxon>Sphingobacteriales</taxon>
        <taxon>Sphingobacteriaceae</taxon>
        <taxon>Mucilaginibacter</taxon>
    </lineage>
</organism>
<reference evidence="1 2" key="1">
    <citation type="submission" date="2017-11" db="EMBL/GenBank/DDBJ databases">
        <title>Genomic Encyclopedia of Archaeal and Bacterial Type Strains, Phase II (KMG-II): From Individual Species to Whole Genera.</title>
        <authorList>
            <person name="Goeker M."/>
        </authorList>
    </citation>
    <scope>NUCLEOTIDE SEQUENCE [LARGE SCALE GENOMIC DNA]</scope>
    <source>
        <strain evidence="1 2">DSM 28175</strain>
    </source>
</reference>
<evidence type="ECO:0000313" key="2">
    <source>
        <dbReference type="Proteomes" id="UP000242687"/>
    </source>
</evidence>
<evidence type="ECO:0000313" key="1">
    <source>
        <dbReference type="EMBL" id="PJJ80524.1"/>
    </source>
</evidence>
<name>A0A2H9VQA3_9SPHI</name>